<organism evidence="5">
    <name type="scientific">mine drainage metagenome</name>
    <dbReference type="NCBI Taxonomy" id="410659"/>
    <lineage>
        <taxon>unclassified sequences</taxon>
        <taxon>metagenomes</taxon>
        <taxon>ecological metagenomes</taxon>
    </lineage>
</organism>
<dbReference type="Gene3D" id="3.40.50.620">
    <property type="entry name" value="HUPs"/>
    <property type="match status" value="1"/>
</dbReference>
<dbReference type="PANTHER" id="PTHR21294">
    <property type="entry name" value="ELECTRON TRANSFER FLAVOPROTEIN BETA-SUBUNIT"/>
    <property type="match status" value="1"/>
</dbReference>
<dbReference type="GO" id="GO:0009055">
    <property type="term" value="F:electron transfer activity"/>
    <property type="evidence" value="ECO:0007669"/>
    <property type="project" value="InterPro"/>
</dbReference>
<name>T1CK82_9ZZZZ</name>
<comment type="caution">
    <text evidence="5">The sequence shown here is derived from an EMBL/GenBank/DDBJ whole genome shotgun (WGS) entry which is preliminary data.</text>
</comment>
<keyword evidence="2" id="KW-0813">Transport</keyword>
<reference evidence="5" key="1">
    <citation type="submission" date="2013-08" db="EMBL/GenBank/DDBJ databases">
        <authorList>
            <person name="Mendez C."/>
            <person name="Richter M."/>
            <person name="Ferrer M."/>
            <person name="Sanchez J."/>
        </authorList>
    </citation>
    <scope>NUCLEOTIDE SEQUENCE</scope>
</reference>
<dbReference type="InterPro" id="IPR014730">
    <property type="entry name" value="ETF_a/b_N"/>
</dbReference>
<keyword evidence="3" id="KW-0249">Electron transport</keyword>
<evidence type="ECO:0000256" key="1">
    <source>
        <dbReference type="ARBA" id="ARBA00007557"/>
    </source>
</evidence>
<proteinExistence type="inferred from homology"/>
<protein>
    <submittedName>
        <fullName evidence="5">Electron transfer flavoprotein alpha/beta-subunit</fullName>
    </submittedName>
</protein>
<dbReference type="PANTHER" id="PTHR21294:SF8">
    <property type="entry name" value="ELECTRON TRANSFER FLAVOPROTEIN SUBUNIT BETA"/>
    <property type="match status" value="1"/>
</dbReference>
<reference evidence="5" key="2">
    <citation type="journal article" date="2014" name="ISME J.">
        <title>Microbial stratification in low pH oxic and suboxic macroscopic growths along an acid mine drainage.</title>
        <authorList>
            <person name="Mendez-Garcia C."/>
            <person name="Mesa V."/>
            <person name="Sprenger R.R."/>
            <person name="Richter M."/>
            <person name="Diez M.S."/>
            <person name="Solano J."/>
            <person name="Bargiela R."/>
            <person name="Golyshina O.V."/>
            <person name="Manteca A."/>
            <person name="Ramos J.L."/>
            <person name="Gallego J.R."/>
            <person name="Llorente I."/>
            <person name="Martins Dos Santos V.A."/>
            <person name="Jensen O.N."/>
            <person name="Pelaez A.I."/>
            <person name="Sanchez J."/>
            <person name="Ferrer M."/>
        </authorList>
    </citation>
    <scope>NUCLEOTIDE SEQUENCE</scope>
</reference>
<dbReference type="Pfam" id="PF01012">
    <property type="entry name" value="ETF"/>
    <property type="match status" value="1"/>
</dbReference>
<dbReference type="EMBL" id="AUZZ01000507">
    <property type="protein sequence ID" value="EQD67794.1"/>
    <property type="molecule type" value="Genomic_DNA"/>
</dbReference>
<comment type="similarity">
    <text evidence="1">Belongs to the ETF beta-subunit/FixA family.</text>
</comment>
<dbReference type="AlphaFoldDB" id="T1CK82"/>
<gene>
    <name evidence="5" type="ORF">B2A_00648</name>
</gene>
<feature type="non-terminal residue" evidence="5">
    <location>
        <position position="1"/>
    </location>
</feature>
<accession>T1CK82</accession>
<dbReference type="InterPro" id="IPR014729">
    <property type="entry name" value="Rossmann-like_a/b/a_fold"/>
</dbReference>
<evidence type="ECO:0000256" key="3">
    <source>
        <dbReference type="ARBA" id="ARBA00022982"/>
    </source>
</evidence>
<dbReference type="SUPFAM" id="SSF52402">
    <property type="entry name" value="Adenine nucleotide alpha hydrolases-like"/>
    <property type="match status" value="1"/>
</dbReference>
<feature type="domain" description="Electron transfer flavoprotein alpha/beta-subunit N-terminal" evidence="4">
    <location>
        <begin position="2"/>
        <end position="115"/>
    </location>
</feature>
<evidence type="ECO:0000259" key="4">
    <source>
        <dbReference type="Pfam" id="PF01012"/>
    </source>
</evidence>
<dbReference type="InterPro" id="IPR012255">
    <property type="entry name" value="ETF_b"/>
</dbReference>
<evidence type="ECO:0000256" key="2">
    <source>
        <dbReference type="ARBA" id="ARBA00022448"/>
    </source>
</evidence>
<evidence type="ECO:0000313" key="5">
    <source>
        <dbReference type="EMBL" id="EQD67794.1"/>
    </source>
</evidence>
<sequence length="164" mass="17143">SDALATARVLAAAVARVAPDLVVAGTESTDGYTGTVPAAVAELLGWPSLTFAKHLELSGRTVRIQRQTPAGHDLVEAELPAVVSVTGGINEPRYPTLKGIMGAKSRPLEQLTIEDLGLDPAALLPHQRIAAVEPAPQRQAGRVVEDDGSAARLIADYLAELKVI</sequence>